<comment type="caution">
    <text evidence="1">The sequence shown here is derived from an EMBL/GenBank/DDBJ whole genome shotgun (WGS) entry which is preliminary data.</text>
</comment>
<sequence length="106" mass="11651">MAATTTMLSPLKHGAPISIKLSASNFFAWRRQVTSLLAGVKCIGYINGKITQQSEFTTTNGQSTTNPEYDDWFANDQLIVSFLLASMNERACPLHTSLADQAKGYF</sequence>
<keyword evidence="2" id="KW-1185">Reference proteome</keyword>
<evidence type="ECO:0008006" key="3">
    <source>
        <dbReference type="Google" id="ProtNLM"/>
    </source>
</evidence>
<gene>
    <name evidence="1" type="ORF">LLUT_LOCUS19694</name>
</gene>
<dbReference type="AlphaFoldDB" id="A0AAV1XA52"/>
<dbReference type="PANTHER" id="PTHR47481:SF34">
    <property type="entry name" value="CCHC-TYPE DOMAIN-CONTAINING PROTEIN"/>
    <property type="match status" value="1"/>
</dbReference>
<dbReference type="Proteomes" id="UP001497480">
    <property type="component" value="Unassembled WGS sequence"/>
</dbReference>
<dbReference type="EMBL" id="CAXHTB010000013">
    <property type="protein sequence ID" value="CAL0318634.1"/>
    <property type="molecule type" value="Genomic_DNA"/>
</dbReference>
<organism evidence="1 2">
    <name type="scientific">Lupinus luteus</name>
    <name type="common">European yellow lupine</name>
    <dbReference type="NCBI Taxonomy" id="3873"/>
    <lineage>
        <taxon>Eukaryota</taxon>
        <taxon>Viridiplantae</taxon>
        <taxon>Streptophyta</taxon>
        <taxon>Embryophyta</taxon>
        <taxon>Tracheophyta</taxon>
        <taxon>Spermatophyta</taxon>
        <taxon>Magnoliopsida</taxon>
        <taxon>eudicotyledons</taxon>
        <taxon>Gunneridae</taxon>
        <taxon>Pentapetalae</taxon>
        <taxon>rosids</taxon>
        <taxon>fabids</taxon>
        <taxon>Fabales</taxon>
        <taxon>Fabaceae</taxon>
        <taxon>Papilionoideae</taxon>
        <taxon>50 kb inversion clade</taxon>
        <taxon>genistoids sensu lato</taxon>
        <taxon>core genistoids</taxon>
        <taxon>Genisteae</taxon>
        <taxon>Lupinus</taxon>
    </lineage>
</organism>
<name>A0AAV1XA52_LUPLU</name>
<evidence type="ECO:0000313" key="1">
    <source>
        <dbReference type="EMBL" id="CAL0318634.1"/>
    </source>
</evidence>
<accession>A0AAV1XA52</accession>
<protein>
    <recommendedName>
        <fullName evidence="3">Retrotransposon Copia-like N-terminal domain-containing protein</fullName>
    </recommendedName>
</protein>
<proteinExistence type="predicted"/>
<evidence type="ECO:0000313" key="2">
    <source>
        <dbReference type="Proteomes" id="UP001497480"/>
    </source>
</evidence>
<dbReference type="PANTHER" id="PTHR47481">
    <property type="match status" value="1"/>
</dbReference>
<reference evidence="1 2" key="1">
    <citation type="submission" date="2024-03" db="EMBL/GenBank/DDBJ databases">
        <authorList>
            <person name="Martinez-Hernandez J."/>
        </authorList>
    </citation>
    <scope>NUCLEOTIDE SEQUENCE [LARGE SCALE GENOMIC DNA]</scope>
</reference>